<feature type="domain" description="VWFC" evidence="27">
    <location>
        <begin position="2176"/>
        <end position="2240"/>
    </location>
</feature>
<evidence type="ECO:0000256" key="20">
    <source>
        <dbReference type="ARBA" id="ARBA00065625"/>
    </source>
</evidence>
<evidence type="ECO:0000256" key="19">
    <source>
        <dbReference type="ARBA" id="ARBA00057483"/>
    </source>
</evidence>
<dbReference type="CDD" id="cd00054">
    <property type="entry name" value="EGF_CA"/>
    <property type="match status" value="2"/>
</dbReference>
<feature type="disulfide bond" evidence="22">
    <location>
        <begin position="2384"/>
        <end position="2393"/>
    </location>
</feature>
<keyword evidence="17 22" id="KW-1015">Disulfide bond</keyword>
<dbReference type="CDD" id="cd19941">
    <property type="entry name" value="TIL"/>
    <property type="match status" value="5"/>
</dbReference>
<feature type="domain" description="EGF-like" evidence="25">
    <location>
        <begin position="2358"/>
        <end position="2394"/>
    </location>
</feature>
<dbReference type="FunFam" id="2.10.25.10:FF:000173">
    <property type="entry name" value="Neurogenic locus notch protein 2"/>
    <property type="match status" value="2"/>
</dbReference>
<dbReference type="Pfam" id="PF00629">
    <property type="entry name" value="MAM"/>
    <property type="match status" value="3"/>
</dbReference>
<evidence type="ECO:0000313" key="29">
    <source>
        <dbReference type="EMBL" id="ELW56473.1"/>
    </source>
</evidence>
<keyword evidence="16" id="KW-0472">Membrane</keyword>
<dbReference type="InterPro" id="IPR001846">
    <property type="entry name" value="VWF_type-D"/>
</dbReference>
<dbReference type="PROSITE" id="PS50184">
    <property type="entry name" value="VWFC_2"/>
    <property type="match status" value="1"/>
</dbReference>
<feature type="domain" description="VWFD" evidence="28">
    <location>
        <begin position="1567"/>
        <end position="1750"/>
    </location>
</feature>
<sequence length="2453" mass="266113">MGVRGCPALPLLLLLLLSLVLLPPGLPVLGAPARLICDSRVLERYILEAKEAENVTMGCAEDGSLSENITVPDTKVNFYVWKRMEVSQQAVEVWQGLALLSEAIQRGQALLANSSQPSETLQLHVDKAVSGLRSLTSLLRALGAQKEAMSPPDAASAAPLRTFTVDTLCKLFRIYSNFLRGKLKLYTGEACRRGDSILRRVPVWTLVLLVGAAWSQGCMPAPIRPHSGLFLSAILTECNFEDDAKPLCDWSQMSEDNGDWIRVNGSSPNGTTGPPGGYPDGEGNYLQMEPNSFQEGEVARLRSPDLWEQGPLCVRFAYHMFGLSWGSQLRLLLLPGTQGGRPTVLWKHVNTQSPSWVPTTVTVPARLALPRRLVFEGMRGSTAYLDIALDALSILRGTCNQVCMMQTCNFDTSNDLCGWSWIPTASGAKWTQKKGSSGQTGVGPDDDFSSPGSGFYMLLDPKNAKPGQKSALLSPLSQSRGCLTLSFHYILRGQSPGAALNVYASVFGSIRKHILFSGQPAPNWKPVSVNFTAQGQIQFTVEGVFGKVPEPAVAVDAISIAPCGESFPQCNFEDDAQPFCDWLQTSEGGGRWTRGSKNIPIHAKGPSGESPDGEGHYIYLEADKFSQPGQSVKLVSRPFCAPGDICVEFSYHMYGLGEGTTLNLLLGSPAGSSPISLWNCVGSQSPDWLNRTITIPSGHQQPMQLIFEAIRGSNSAFVVAVGFILINQGPCRESCPQFSHYKSCACLATCENPKPKCGPVCRPGCVCNPGFLFSDNRCIRAFSCKCFYNNNYYEPGAEWFSPNCTERCHCWLRSQIKCQVSQCGERTVCQLKDGQYGCYPYGTGTCLAYGDLHYFTFDGRHFGFLGKCTYILAQTCGNSTDPFFRVTAKNEEQGQEGVSCLSKIHVTLPETTITLLKGRRTLVGGQQVTLPATPSKGVFLSPSGRFVELQTAFGLRVRWDGQQLLMVTVSSTYSGKLCGLCGNYDGNSNNDNLKSDGKPARKEEELGSSWQTVDDEDRDNCLLDMCHFQGLQLMLCAHMSAMTAVCQDAGYAVKPWRGAQFCPLACPPNSKYSLCAKPCPDTCHSGFSGMSCPDQCMEACECNPGFVLSGLECVPRSQCGCIEPGGYFKLGAQWFKPGCHQLCVCDGNNRIHCRPWRCKTHEVCEQKDGFYGCHPQGTATCTASGDPHYLTFDGALHHFMGTCTYILSRPCWTTSLENYTVSATNENRGGNLEVSYVSAVHVQVFNHKISVLRGRKVVLNGHQKALPLWPAGGQVTVRLSGSFVVLYTNFGLQVRYDGIHLLEVTVPSSYAGQLCGLCGNYNNNSLDDNLLPDRNPAGSSLQLGAAWKSSDTVEPSCFLMEGRPSNCQKNNMAGTWNKNCEVLMSPLGPFSQCHQVVPPQASFASCVHSQCGTKGDTLALCRSLQAYASLCAQAGLALTWRNSTFCPLRCPSGSIYSPCVKPCPATCLSLNTPQECPPALLCAEGCECQKGLILSGTACVPFSHCGCTDPGGSYHLVGESWYTEKTCSRLCTCNVNNNITCSQTTCKGRRMCLSHEGLLSCRHSGMGMCRVSGGSQLMSFDGSNHPLQGTCTHIMAKVCNPNMALPFFKISAKNEKCEGGSKASCLRQVFVNIYDSKITLQKGHPVLINDTPVSLPATSQIPRVSITSNGIYTTVNIRVCGLCGNFNDEEEDELMMPSDDLAQDDSEFVSSWKDEDIDPNTYTTCLPSCSPSCWDLNGRCEGVEVPSTCAEGCICQPGYVLNEDKCVPRSECGCKDTQGGSMSTGETWISSGCAKSCACTGGAIECQAFHCPPRSHCQRSSDNGSDNCVPDSLDQCYVFGDPHYYTFDHFSYRFQGRMTYILIKTVDMLPKGVERLVVEGRNKMNPAGKMALLHEVIATVYGYKVQLLANLDLVVNNQKMAIPYRPNEHLRVTLRGNQLYLVTDFKLMVSFSRRNSAVISLPSTYQGLVRGLCGNYDKNRENELILPSGILTQNLNTFTESWEVKIEDSLVRFPRALQEENEGGETGSPEPECSPEQLALINSTQACRVLLDPQGPFAACHQTVSPEPFQEHCVFGLCAARDPKEQEELRCWVLSGYAIICQEAGATLVSWRNHTGCALACPANTVYQSCMTPCPASCANLVAPEDCEGPCIEGCANIPGYVDSGTQSIPLTNCGCTSNGIYYQMGDSFVAEDCSQRCTCARPGTLLCEPFGCSTGETCALGNLTRGCFQESPCLPNPCQNEGRCREQGASFTCECDLGYGGDLCSEPQDVPPPGMPATASITRFGMGVGGPGRRAESTRAENQNFSLFLFQMGDSFVAEDCSQRCTCARPGTLLCEPFGCSTGETCALGNLTRGCFQESPCLPNPCQNEGRCREQGASFTCECDLGYGGDLCSEPQDVPPPGMPANADSLSHCLETNPSCKHLAHICSFILLDPPNPACAPTPSSECHEARL</sequence>
<keyword evidence="12" id="KW-0677">Repeat</keyword>
<evidence type="ECO:0000256" key="17">
    <source>
        <dbReference type="ARBA" id="ARBA00023157"/>
    </source>
</evidence>
<dbReference type="InterPro" id="IPR000998">
    <property type="entry name" value="MAM_dom"/>
</dbReference>
<keyword evidence="6" id="KW-1003">Cell membrane</keyword>
<evidence type="ECO:0000256" key="8">
    <source>
        <dbReference type="ARBA" id="ARBA00022536"/>
    </source>
</evidence>
<dbReference type="SUPFAM" id="SSF57196">
    <property type="entry name" value="EGF/Laminin"/>
    <property type="match status" value="2"/>
</dbReference>
<dbReference type="PROSITE" id="PS50060">
    <property type="entry name" value="MAM_2"/>
    <property type="match status" value="3"/>
</dbReference>
<dbReference type="SUPFAM" id="SSF47266">
    <property type="entry name" value="4-helical cytokines"/>
    <property type="match status" value="1"/>
</dbReference>
<reference evidence="30" key="2">
    <citation type="journal article" date="2013" name="Nat. Commun.">
        <title>Genome of the Chinese tree shrew.</title>
        <authorList>
            <person name="Fan Y."/>
            <person name="Huang Z.Y."/>
            <person name="Cao C.C."/>
            <person name="Chen C.S."/>
            <person name="Chen Y.X."/>
            <person name="Fan D.D."/>
            <person name="He J."/>
            <person name="Hou H.L."/>
            <person name="Hu L."/>
            <person name="Hu X.T."/>
            <person name="Jiang X.T."/>
            <person name="Lai R."/>
            <person name="Lang Y.S."/>
            <person name="Liang B."/>
            <person name="Liao S.G."/>
            <person name="Mu D."/>
            <person name="Ma Y.Y."/>
            <person name="Niu Y.Y."/>
            <person name="Sun X.Q."/>
            <person name="Xia J.Q."/>
            <person name="Xiao J."/>
            <person name="Xiong Z.Q."/>
            <person name="Xu L."/>
            <person name="Yang L."/>
            <person name="Zhang Y."/>
            <person name="Zhao W."/>
            <person name="Zhao X.D."/>
            <person name="Zheng Y.T."/>
            <person name="Zhou J.M."/>
            <person name="Zhu Y.B."/>
            <person name="Zhang G.J."/>
            <person name="Wang J."/>
            <person name="Yao Y.G."/>
        </authorList>
    </citation>
    <scope>NUCLEOTIDE SEQUENCE [LARGE SCALE GENOMIC DNA]</scope>
</reference>
<dbReference type="InterPro" id="IPR009079">
    <property type="entry name" value="4_helix_cytokine-like_core"/>
</dbReference>
<dbReference type="Gene3D" id="2.10.25.10">
    <property type="entry name" value="Laminin"/>
    <property type="match status" value="7"/>
</dbReference>
<dbReference type="Pfam" id="PF12714">
    <property type="entry name" value="TILa"/>
    <property type="match status" value="6"/>
</dbReference>
<evidence type="ECO:0000256" key="14">
    <source>
        <dbReference type="ARBA" id="ARBA00022989"/>
    </source>
</evidence>
<evidence type="ECO:0000256" key="2">
    <source>
        <dbReference type="ARBA" id="ARBA00004251"/>
    </source>
</evidence>
<dbReference type="FunFam" id="1.20.1250.10:FF:000013">
    <property type="entry name" value="Erythropoietin"/>
    <property type="match status" value="1"/>
</dbReference>
<dbReference type="Pfam" id="PF08742">
    <property type="entry name" value="C8"/>
    <property type="match status" value="3"/>
</dbReference>
<dbReference type="SMART" id="SM00214">
    <property type="entry name" value="VWC"/>
    <property type="match status" value="5"/>
</dbReference>
<feature type="domain" description="VWFD" evidence="28">
    <location>
        <begin position="1179"/>
        <end position="1358"/>
    </location>
</feature>
<gene>
    <name evidence="29" type="ORF">TREES_T100020757</name>
</gene>
<evidence type="ECO:0000256" key="6">
    <source>
        <dbReference type="ARBA" id="ARBA00022475"/>
    </source>
</evidence>
<dbReference type="Pfam" id="PF00094">
    <property type="entry name" value="VWD"/>
    <property type="match status" value="5"/>
</dbReference>
<proteinExistence type="inferred from homology"/>
<dbReference type="Pfam" id="PF00008">
    <property type="entry name" value="EGF"/>
    <property type="match status" value="2"/>
</dbReference>
<dbReference type="InterPro" id="IPR003013">
    <property type="entry name" value="Erythroptn"/>
</dbReference>
<dbReference type="InterPro" id="IPR019767">
    <property type="entry name" value="EPO/TPO_CS"/>
</dbReference>
<evidence type="ECO:0000256" key="23">
    <source>
        <dbReference type="SAM" id="MobiDB-lite"/>
    </source>
</evidence>
<dbReference type="InterPro" id="IPR036084">
    <property type="entry name" value="Ser_inhib-like_sf"/>
</dbReference>
<name>L9K1D8_TUPCH</name>
<comment type="function">
    <text evidence="19">Binds in a species-specific manner to the zona pellucida of the egg. May be involved in gamete recognition and/or signaling.</text>
</comment>
<dbReference type="InParanoid" id="L9K1D8"/>
<dbReference type="PROSITE" id="PS51233">
    <property type="entry name" value="VWFD"/>
    <property type="match status" value="4"/>
</dbReference>
<evidence type="ECO:0000256" key="16">
    <source>
        <dbReference type="ARBA" id="ARBA00023136"/>
    </source>
</evidence>
<comment type="subcellular location">
    <subcellularLocation>
        <location evidence="2">Cell membrane</location>
        <topology evidence="2">Single-pass type I membrane protein</topology>
    </subcellularLocation>
    <subcellularLocation>
        <location evidence="3">Secreted</location>
    </subcellularLocation>
</comment>
<feature type="chain" id="PRO_5003999390" description="Erythropoietin" evidence="24">
    <location>
        <begin position="28"/>
        <end position="2453"/>
    </location>
</feature>
<feature type="domain" description="MAM" evidence="26">
    <location>
        <begin position="236"/>
        <end position="401"/>
    </location>
</feature>
<evidence type="ECO:0000256" key="21">
    <source>
        <dbReference type="ARBA" id="ARBA00067986"/>
    </source>
</evidence>
<evidence type="ECO:0000256" key="18">
    <source>
        <dbReference type="ARBA" id="ARBA00023180"/>
    </source>
</evidence>
<dbReference type="SUPFAM" id="SSF57567">
    <property type="entry name" value="Serine protease inhibitors"/>
    <property type="match status" value="5"/>
</dbReference>
<dbReference type="SMART" id="SM00832">
    <property type="entry name" value="C8"/>
    <property type="match status" value="3"/>
</dbReference>
<dbReference type="STRING" id="246437.L9K1D8"/>
<evidence type="ECO:0000259" key="26">
    <source>
        <dbReference type="PROSITE" id="PS50060"/>
    </source>
</evidence>
<feature type="domain" description="MAM" evidence="26">
    <location>
        <begin position="406"/>
        <end position="565"/>
    </location>
</feature>
<dbReference type="GO" id="GO:0005615">
    <property type="term" value="C:extracellular space"/>
    <property type="evidence" value="ECO:0007669"/>
    <property type="project" value="TreeGrafter"/>
</dbReference>
<dbReference type="GO" id="GO:0031012">
    <property type="term" value="C:extracellular matrix"/>
    <property type="evidence" value="ECO:0007669"/>
    <property type="project" value="TreeGrafter"/>
</dbReference>
<dbReference type="PRINTS" id="PR00272">
    <property type="entry name" value="ERYTHROPTN"/>
</dbReference>
<evidence type="ECO:0000259" key="27">
    <source>
        <dbReference type="PROSITE" id="PS50184"/>
    </source>
</evidence>
<feature type="disulfide bond" evidence="22">
    <location>
        <begin position="2256"/>
        <end position="2265"/>
    </location>
</feature>
<dbReference type="CDD" id="cd06263">
    <property type="entry name" value="MAM"/>
    <property type="match status" value="3"/>
</dbReference>
<evidence type="ECO:0000256" key="10">
    <source>
        <dbReference type="ARBA" id="ARBA00022702"/>
    </source>
</evidence>
<protein>
    <recommendedName>
        <fullName evidence="5">Erythropoietin</fullName>
    </recommendedName>
    <alternativeName>
        <fullName evidence="21">Zonadhesin</fullName>
    </alternativeName>
</protein>
<dbReference type="GO" id="GO:0007155">
    <property type="term" value="P:cell adhesion"/>
    <property type="evidence" value="ECO:0007669"/>
    <property type="project" value="UniProtKB-KW"/>
</dbReference>
<keyword evidence="9" id="KW-0812">Transmembrane</keyword>
<keyword evidence="13" id="KW-0130">Cell adhesion</keyword>
<dbReference type="PROSITE" id="PS01186">
    <property type="entry name" value="EGF_2"/>
    <property type="match status" value="2"/>
</dbReference>
<evidence type="ECO:0000256" key="9">
    <source>
        <dbReference type="ARBA" id="ARBA00022692"/>
    </source>
</evidence>
<comment type="subunit">
    <text evidence="20">Probably forms covalent oligomers.</text>
</comment>
<dbReference type="PANTHER" id="PTHR11339">
    <property type="entry name" value="EXTRACELLULAR MATRIX GLYCOPROTEIN RELATED"/>
    <property type="match status" value="1"/>
</dbReference>
<feature type="domain" description="VWFD" evidence="28">
    <location>
        <begin position="1834"/>
        <end position="2010"/>
    </location>
</feature>
<feature type="domain" description="EGF-like" evidence="25">
    <location>
        <begin position="2230"/>
        <end position="2266"/>
    </location>
</feature>
<dbReference type="GO" id="GO:0005128">
    <property type="term" value="F:erythropoietin receptor binding"/>
    <property type="evidence" value="ECO:0007669"/>
    <property type="project" value="InterPro"/>
</dbReference>
<dbReference type="InterPro" id="IPR025615">
    <property type="entry name" value="TILa_dom"/>
</dbReference>
<dbReference type="EMBL" id="KB320921">
    <property type="protein sequence ID" value="ELW56473.1"/>
    <property type="molecule type" value="Genomic_DNA"/>
</dbReference>
<comment type="function">
    <text evidence="1">Hormone involved in the regulation of erythrocyte proliferation and differentiation and the maintenance of a physiological level of circulating erythrocyte mass. Binds to EPOR leading to EPOR dimerization and JAK2 activation thereby activating specific downstream effectors, including STAT1 and STAT3.</text>
</comment>
<keyword evidence="7" id="KW-0964">Secreted</keyword>
<dbReference type="SMART" id="SM00181">
    <property type="entry name" value="EGF"/>
    <property type="match status" value="4"/>
</dbReference>
<dbReference type="PROSITE" id="PS00817">
    <property type="entry name" value="EPO_TPO"/>
    <property type="match status" value="1"/>
</dbReference>
<dbReference type="PROSITE" id="PS00022">
    <property type="entry name" value="EGF_1"/>
    <property type="match status" value="2"/>
</dbReference>
<evidence type="ECO:0000256" key="24">
    <source>
        <dbReference type="SAM" id="SignalP"/>
    </source>
</evidence>
<evidence type="ECO:0000256" key="1">
    <source>
        <dbReference type="ARBA" id="ARBA00002679"/>
    </source>
</evidence>
<dbReference type="InterPro" id="IPR050780">
    <property type="entry name" value="Mucin_vWF_Thrombospondin_sf"/>
</dbReference>
<dbReference type="PROSITE" id="PS50026">
    <property type="entry name" value="EGF_3"/>
    <property type="match status" value="2"/>
</dbReference>
<evidence type="ECO:0000256" key="12">
    <source>
        <dbReference type="ARBA" id="ARBA00022737"/>
    </source>
</evidence>
<dbReference type="GO" id="GO:0005886">
    <property type="term" value="C:plasma membrane"/>
    <property type="evidence" value="ECO:0007669"/>
    <property type="project" value="UniProtKB-SubCell"/>
</dbReference>
<dbReference type="FunFam" id="2.10.25.10:FF:000055">
    <property type="entry name" value="alpha-tectorin isoform X1"/>
    <property type="match status" value="4"/>
</dbReference>
<reference evidence="30" key="1">
    <citation type="submission" date="2012-07" db="EMBL/GenBank/DDBJ databases">
        <title>Genome of the Chinese tree shrew, a rising model animal genetically related to primates.</title>
        <authorList>
            <person name="Zhang G."/>
            <person name="Fan Y."/>
            <person name="Yao Y."/>
            <person name="Huang Z."/>
        </authorList>
    </citation>
    <scope>NUCLEOTIDE SEQUENCE [LARGE SCALE GENOMIC DNA]</scope>
</reference>
<dbReference type="InterPro" id="IPR014853">
    <property type="entry name" value="VWF/SSPO/ZAN-like_Cys-rich_dom"/>
</dbReference>
<evidence type="ECO:0000256" key="22">
    <source>
        <dbReference type="PROSITE-ProRule" id="PRU00076"/>
    </source>
</evidence>
<dbReference type="GO" id="GO:0006950">
    <property type="term" value="P:response to stress"/>
    <property type="evidence" value="ECO:0007669"/>
    <property type="project" value="UniProtKB-ARBA"/>
</dbReference>
<organism evidence="29 30">
    <name type="scientific">Tupaia chinensis</name>
    <name type="common">Chinese tree shrew</name>
    <name type="synonym">Tupaia belangeri chinensis</name>
    <dbReference type="NCBI Taxonomy" id="246437"/>
    <lineage>
        <taxon>Eukaryota</taxon>
        <taxon>Metazoa</taxon>
        <taxon>Chordata</taxon>
        <taxon>Craniata</taxon>
        <taxon>Vertebrata</taxon>
        <taxon>Euteleostomi</taxon>
        <taxon>Mammalia</taxon>
        <taxon>Eutheria</taxon>
        <taxon>Euarchontoglires</taxon>
        <taxon>Scandentia</taxon>
        <taxon>Tupaiidae</taxon>
        <taxon>Tupaia</taxon>
    </lineage>
</organism>
<dbReference type="PROSITE" id="PS00740">
    <property type="entry name" value="MAM_1"/>
    <property type="match status" value="1"/>
</dbReference>
<dbReference type="FunCoup" id="L9K1D8">
    <property type="interactions" value="4"/>
</dbReference>
<dbReference type="FunFam" id="2.60.120.200:FF:000365">
    <property type="entry name" value="Zonadhesin"/>
    <property type="match status" value="1"/>
</dbReference>
<dbReference type="PANTHER" id="PTHR11339:SF374">
    <property type="entry name" value="ZONADHESIN"/>
    <property type="match status" value="1"/>
</dbReference>
<feature type="signal peptide" evidence="24">
    <location>
        <begin position="1"/>
        <end position="27"/>
    </location>
</feature>
<dbReference type="eggNOG" id="KOG1216">
    <property type="taxonomic scope" value="Eukaryota"/>
</dbReference>
<dbReference type="SUPFAM" id="SSF49899">
    <property type="entry name" value="Concanavalin A-like lectins/glucanases"/>
    <property type="match status" value="3"/>
</dbReference>
<evidence type="ECO:0000256" key="11">
    <source>
        <dbReference type="ARBA" id="ARBA00022729"/>
    </source>
</evidence>
<keyword evidence="14" id="KW-1133">Transmembrane helix</keyword>
<dbReference type="Gene3D" id="2.60.120.200">
    <property type="match status" value="3"/>
</dbReference>
<evidence type="ECO:0000256" key="4">
    <source>
        <dbReference type="ARBA" id="ARBA00005782"/>
    </source>
</evidence>
<keyword evidence="30" id="KW-1185">Reference proteome</keyword>
<dbReference type="InterPro" id="IPR013320">
    <property type="entry name" value="ConA-like_dom_sf"/>
</dbReference>
<dbReference type="Pfam" id="PF00758">
    <property type="entry name" value="EPO_TPO"/>
    <property type="match status" value="1"/>
</dbReference>
<keyword evidence="18" id="KW-0325">Glycoprotein</keyword>
<comment type="similarity">
    <text evidence="4">Belongs to the EPO/TPO family.</text>
</comment>
<keyword evidence="8 22" id="KW-0245">EGF-like domain</keyword>
<dbReference type="SMART" id="SM00215">
    <property type="entry name" value="VWC_out"/>
    <property type="match status" value="5"/>
</dbReference>
<evidence type="ECO:0000313" key="30">
    <source>
        <dbReference type="Proteomes" id="UP000011518"/>
    </source>
</evidence>
<feature type="region of interest" description="Disordered" evidence="23">
    <location>
        <begin position="593"/>
        <end position="613"/>
    </location>
</feature>
<dbReference type="GO" id="GO:0005179">
    <property type="term" value="F:hormone activity"/>
    <property type="evidence" value="ECO:0007669"/>
    <property type="project" value="UniProtKB-KW"/>
</dbReference>
<evidence type="ECO:0000256" key="5">
    <source>
        <dbReference type="ARBA" id="ARBA00015421"/>
    </source>
</evidence>
<evidence type="ECO:0000256" key="15">
    <source>
        <dbReference type="ARBA" id="ARBA00023057"/>
    </source>
</evidence>
<dbReference type="FunFam" id="2.60.120.200:FF:000128">
    <property type="entry name" value="enteropeptidase isoform X2"/>
    <property type="match status" value="2"/>
</dbReference>
<evidence type="ECO:0000259" key="28">
    <source>
        <dbReference type="PROSITE" id="PS51233"/>
    </source>
</evidence>
<keyword evidence="15" id="KW-0265">Erythrocyte maturation</keyword>
<dbReference type="SMART" id="SM00216">
    <property type="entry name" value="VWD"/>
    <property type="match status" value="4"/>
</dbReference>
<dbReference type="Proteomes" id="UP000011518">
    <property type="component" value="Unassembled WGS sequence"/>
</dbReference>
<feature type="domain" description="VWFD" evidence="28">
    <location>
        <begin position="844"/>
        <end position="1022"/>
    </location>
</feature>
<keyword evidence="11 24" id="KW-0732">Signal</keyword>
<evidence type="ECO:0000256" key="7">
    <source>
        <dbReference type="ARBA" id="ARBA00022525"/>
    </source>
</evidence>
<evidence type="ECO:0000259" key="25">
    <source>
        <dbReference type="PROSITE" id="PS50026"/>
    </source>
</evidence>
<keyword evidence="10" id="KW-0372">Hormone</keyword>
<evidence type="ECO:0000256" key="13">
    <source>
        <dbReference type="ARBA" id="ARBA00022889"/>
    </source>
</evidence>
<feature type="domain" description="MAM" evidence="26">
    <location>
        <begin position="568"/>
        <end position="733"/>
    </location>
</feature>
<dbReference type="GO" id="GO:0043249">
    <property type="term" value="P:erythrocyte maturation"/>
    <property type="evidence" value="ECO:0007669"/>
    <property type="project" value="UniProtKB-KW"/>
</dbReference>
<dbReference type="Gene3D" id="1.20.1250.10">
    <property type="match status" value="1"/>
</dbReference>
<dbReference type="Pfam" id="PF01826">
    <property type="entry name" value="TIL"/>
    <property type="match status" value="5"/>
</dbReference>
<dbReference type="SMART" id="SM00137">
    <property type="entry name" value="MAM"/>
    <property type="match status" value="3"/>
</dbReference>
<evidence type="ECO:0000256" key="3">
    <source>
        <dbReference type="ARBA" id="ARBA00004613"/>
    </source>
</evidence>
<dbReference type="InterPro" id="IPR001323">
    <property type="entry name" value="EPO_TPO"/>
</dbReference>
<dbReference type="InterPro" id="IPR000742">
    <property type="entry name" value="EGF"/>
</dbReference>
<dbReference type="InterPro" id="IPR002919">
    <property type="entry name" value="TIL_dom"/>
</dbReference>
<accession>L9K1D8</accession>
<comment type="caution">
    <text evidence="22">Lacks conserved residue(s) required for the propagation of feature annotation.</text>
</comment>
<dbReference type="InterPro" id="IPR001007">
    <property type="entry name" value="VWF_dom"/>
</dbReference>